<keyword evidence="2" id="KW-1185">Reference proteome</keyword>
<sequence>MIWGHSITIIWLWQFAGRLHNQGRLKTGNGVQTTFALSVMDCPETRFSI</sequence>
<evidence type="ECO:0000313" key="1">
    <source>
        <dbReference type="EMBL" id="EET44465.1"/>
    </source>
</evidence>
<reference evidence="1" key="1">
    <citation type="submission" date="2009-07" db="EMBL/GenBank/DDBJ databases">
        <authorList>
            <person name="Weinstock G."/>
            <person name="Sodergren E."/>
            <person name="Clifton S."/>
            <person name="Fulton L."/>
            <person name="Fulton B."/>
            <person name="Courtney L."/>
            <person name="Fronick C."/>
            <person name="Harrison M."/>
            <person name="Strong C."/>
            <person name="Farmer C."/>
            <person name="Delahaunty K."/>
            <person name="Markovic C."/>
            <person name="Hall O."/>
            <person name="Minx P."/>
            <person name="Tomlinson C."/>
            <person name="Mitreva M."/>
            <person name="Nelson J."/>
            <person name="Hou S."/>
            <person name="Wollam A."/>
            <person name="Pepin K.H."/>
            <person name="Johnson M."/>
            <person name="Bhonagiri V."/>
            <person name="Nash W.E."/>
            <person name="Warren W."/>
            <person name="Chinwalla A."/>
            <person name="Mardis E.R."/>
            <person name="Wilson R.K."/>
        </authorList>
    </citation>
    <scope>NUCLEOTIDE SEQUENCE [LARGE SCALE GENOMIC DNA]</scope>
    <source>
        <strain evidence="1">ATCC 29256</strain>
    </source>
</reference>
<proteinExistence type="predicted"/>
<gene>
    <name evidence="1" type="ORF">NEISICOT_01683</name>
</gene>
<comment type="caution">
    <text evidence="1">The sequence shown here is derived from an EMBL/GenBank/DDBJ whole genome shotgun (WGS) entry which is preliminary data.</text>
</comment>
<protein>
    <submittedName>
        <fullName evidence="1">Uncharacterized protein</fullName>
    </submittedName>
</protein>
<accession>C6M584</accession>
<dbReference type="Proteomes" id="UP000005365">
    <property type="component" value="Unassembled WGS sequence"/>
</dbReference>
<organism evidence="1 2">
    <name type="scientific">Neisseria sicca ATCC 29256</name>
    <dbReference type="NCBI Taxonomy" id="547045"/>
    <lineage>
        <taxon>Bacteria</taxon>
        <taxon>Pseudomonadati</taxon>
        <taxon>Pseudomonadota</taxon>
        <taxon>Betaproteobacteria</taxon>
        <taxon>Neisseriales</taxon>
        <taxon>Neisseriaceae</taxon>
        <taxon>Neisseria</taxon>
    </lineage>
</organism>
<name>C6M584_NEISI</name>
<evidence type="ECO:0000313" key="2">
    <source>
        <dbReference type="Proteomes" id="UP000005365"/>
    </source>
</evidence>
<dbReference type="AlphaFoldDB" id="C6M584"/>
<dbReference type="EMBL" id="ACKO02000009">
    <property type="protein sequence ID" value="EET44465.1"/>
    <property type="molecule type" value="Genomic_DNA"/>
</dbReference>